<dbReference type="InterPro" id="IPR041373">
    <property type="entry name" value="RT_RNaseH"/>
</dbReference>
<keyword evidence="5" id="KW-0378">Hydrolase</keyword>
<evidence type="ECO:0000256" key="5">
    <source>
        <dbReference type="ARBA" id="ARBA00022801"/>
    </source>
</evidence>
<keyword evidence="2" id="KW-0548">Nucleotidyltransferase</keyword>
<keyword evidence="6" id="KW-0695">RNA-directed DNA polymerase</keyword>
<organism evidence="10 11">
    <name type="scientific">Escallonia herrerae</name>
    <dbReference type="NCBI Taxonomy" id="1293975"/>
    <lineage>
        <taxon>Eukaryota</taxon>
        <taxon>Viridiplantae</taxon>
        <taxon>Streptophyta</taxon>
        <taxon>Embryophyta</taxon>
        <taxon>Tracheophyta</taxon>
        <taxon>Spermatophyta</taxon>
        <taxon>Magnoliopsida</taxon>
        <taxon>eudicotyledons</taxon>
        <taxon>Gunneridae</taxon>
        <taxon>Pentapetalae</taxon>
        <taxon>asterids</taxon>
        <taxon>campanulids</taxon>
        <taxon>Escalloniales</taxon>
        <taxon>Escalloniaceae</taxon>
        <taxon>Escallonia</taxon>
    </lineage>
</organism>
<keyword evidence="11" id="KW-1185">Reference proteome</keyword>
<feature type="region of interest" description="Disordered" evidence="7">
    <location>
        <begin position="1"/>
        <end position="32"/>
    </location>
</feature>
<reference evidence="10" key="1">
    <citation type="submission" date="2022-12" db="EMBL/GenBank/DDBJ databases">
        <title>Draft genome assemblies for two species of Escallonia (Escalloniales).</title>
        <authorList>
            <person name="Chanderbali A."/>
            <person name="Dervinis C."/>
            <person name="Anghel I."/>
            <person name="Soltis D."/>
            <person name="Soltis P."/>
            <person name="Zapata F."/>
        </authorList>
    </citation>
    <scope>NUCLEOTIDE SEQUENCE</scope>
    <source>
        <strain evidence="10">UCBG64.0493</strain>
        <tissue evidence="10">Leaf</tissue>
    </source>
</reference>
<evidence type="ECO:0000256" key="4">
    <source>
        <dbReference type="ARBA" id="ARBA00022759"/>
    </source>
</evidence>
<evidence type="ECO:0000256" key="7">
    <source>
        <dbReference type="SAM" id="MobiDB-lite"/>
    </source>
</evidence>
<evidence type="ECO:0000259" key="9">
    <source>
        <dbReference type="Pfam" id="PF17917"/>
    </source>
</evidence>
<dbReference type="GO" id="GO:0003964">
    <property type="term" value="F:RNA-directed DNA polymerase activity"/>
    <property type="evidence" value="ECO:0007669"/>
    <property type="project" value="UniProtKB-KW"/>
</dbReference>
<sequence>MAEFFEGVEVEDHTSEEKKQKKKDKKKIVDGKSAKETATLLVLVRKYMIGKEKSLGEDMKVDYVARSMDRDPRNIPDLSNIMKGQSKRTFNRSDSGESSSTPPQIHIPQIQYPENVTAVTEPALKKLKIYDHEYSDFSDTTHGFNVIEKDQISRAQKVLIDNLWVAHKRNDRRHMIACLNDTVKMLIRSSPPTAKQIPAYVIYDGRIKGIFHSWAEVSYNTQSFKNAKFKKYTSLEEAYREASIYLTDGSHLGWGAVLIKKPDKLSPKSTEQICRFASGQYTEIHLSTIETKLLAISHATDSFELFILGKIDFTIRTDYIDQNSLNTAKNMQRIELELGSIRSQTTQIGQIVETLRQQHPISDMTSIDSHMKSIKKDTVLYMIGKEKSLGEDMKVDYVARRCETAYTSGEDSDNSSDNEDEDNLNITIGLLGKSSQNSNMQYKYNIEDVITAIRSKGVQFIEPPKYQPTEYADNLLEMVTKNIRDSTAEAALIKNIQICKDRLAECQKYRDLRISQMHTYFKDFEATSVAEKNSLQIKHDDVYHMFTQIKDLLVSTTKTPERSTVHVESIPSSSFRITSIEEECTDDEFSELPPVLQPTYTDDTVSSINMIDQDDEIRDFINFAGVDLALPDTDMNQNIETGEPSGSNPLEPPRYQPAMIEYPYGNIPPRQYKDYRDSSKQIKSFGKRMPIDGFEDYTLLQIGRYSPQLWPQVINEWKQKTIGAYLQSNFVHTPDQMFKYLETKLGSTAKNVWDNYKITYDKDFAALVALGANPYNFVNQVSQLLTASDPSLGSRYQQSVAVQDLEKLSITDWNHIIYFLTDFIHLTSVSQNTFNPDFQQKLLNKLPGPLDNVSDGESIYSIRCETAYTSGEDSDNSSDNEDEGFVNMMTNLNLDNIQLFKDNG</sequence>
<dbReference type="SUPFAM" id="SSF55658">
    <property type="entry name" value="L9 N-domain-like"/>
    <property type="match status" value="1"/>
</dbReference>
<comment type="caution">
    <text evidence="10">The sequence shown here is derived from an EMBL/GenBank/DDBJ whole genome shotgun (WGS) entry which is preliminary data.</text>
</comment>
<dbReference type="Pfam" id="PF17917">
    <property type="entry name" value="RT_RNaseH"/>
    <property type="match status" value="1"/>
</dbReference>
<evidence type="ECO:0000313" key="10">
    <source>
        <dbReference type="EMBL" id="KAK3043131.1"/>
    </source>
</evidence>
<dbReference type="InterPro" id="IPR011320">
    <property type="entry name" value="RNase_H1_N"/>
</dbReference>
<dbReference type="AlphaFoldDB" id="A0AA88XAH7"/>
<dbReference type="InterPro" id="IPR037056">
    <property type="entry name" value="RNase_H1_N_sf"/>
</dbReference>
<dbReference type="Gene3D" id="3.40.970.10">
    <property type="entry name" value="Ribonuclease H1, N-terminal domain"/>
    <property type="match status" value="1"/>
</dbReference>
<feature type="domain" description="Ribonuclease H1 N-terminal" evidence="8">
    <location>
        <begin position="199"/>
        <end position="239"/>
    </location>
</feature>
<evidence type="ECO:0000256" key="2">
    <source>
        <dbReference type="ARBA" id="ARBA00022695"/>
    </source>
</evidence>
<evidence type="ECO:0000256" key="3">
    <source>
        <dbReference type="ARBA" id="ARBA00022722"/>
    </source>
</evidence>
<dbReference type="GO" id="GO:0016787">
    <property type="term" value="F:hydrolase activity"/>
    <property type="evidence" value="ECO:0007669"/>
    <property type="project" value="UniProtKB-KW"/>
</dbReference>
<keyword evidence="3" id="KW-0540">Nuclease</keyword>
<gene>
    <name evidence="10" type="ORF">RJ639_000020</name>
</gene>
<dbReference type="EMBL" id="JAVXUP010000010">
    <property type="protein sequence ID" value="KAK3043131.1"/>
    <property type="molecule type" value="Genomic_DNA"/>
</dbReference>
<accession>A0AA88XAH7</accession>
<evidence type="ECO:0000259" key="8">
    <source>
        <dbReference type="Pfam" id="PF01693"/>
    </source>
</evidence>
<keyword evidence="1" id="KW-0808">Transferase</keyword>
<feature type="region of interest" description="Disordered" evidence="7">
    <location>
        <begin position="86"/>
        <end position="106"/>
    </location>
</feature>
<proteinExistence type="predicted"/>
<protein>
    <submittedName>
        <fullName evidence="10">Uncharacterized protein</fullName>
    </submittedName>
</protein>
<dbReference type="Pfam" id="PF22909">
    <property type="entry name" value="Caulimovir_coat_dom"/>
    <property type="match status" value="1"/>
</dbReference>
<evidence type="ECO:0000256" key="1">
    <source>
        <dbReference type="ARBA" id="ARBA00022679"/>
    </source>
</evidence>
<feature type="compositionally biased region" description="Basic and acidic residues" evidence="7">
    <location>
        <begin position="10"/>
        <end position="19"/>
    </location>
</feature>
<keyword evidence="4" id="KW-0255">Endonuclease</keyword>
<dbReference type="InterPro" id="IPR009027">
    <property type="entry name" value="Ribosomal_bL9/RNase_H1_N"/>
</dbReference>
<evidence type="ECO:0000313" key="11">
    <source>
        <dbReference type="Proteomes" id="UP001188597"/>
    </source>
</evidence>
<evidence type="ECO:0000256" key="6">
    <source>
        <dbReference type="ARBA" id="ARBA00022918"/>
    </source>
</evidence>
<dbReference type="Pfam" id="PF01693">
    <property type="entry name" value="Cauli_VI"/>
    <property type="match status" value="1"/>
</dbReference>
<name>A0AA88XAH7_9ASTE</name>
<feature type="domain" description="Reverse transcriptase RNase H-like" evidence="9">
    <location>
        <begin position="247"/>
        <end position="333"/>
    </location>
</feature>
<dbReference type="Proteomes" id="UP001188597">
    <property type="component" value="Unassembled WGS sequence"/>
</dbReference>
<dbReference type="GO" id="GO:0004519">
    <property type="term" value="F:endonuclease activity"/>
    <property type="evidence" value="ECO:0007669"/>
    <property type="project" value="UniProtKB-KW"/>
</dbReference>